<feature type="chain" id="PRO_5043463708" description="Gnk2-homologous domain-containing protein" evidence="4">
    <location>
        <begin position="25"/>
        <end position="304"/>
    </location>
</feature>
<accession>A0AAW1KCF7</accession>
<comment type="caution">
    <text evidence="6">The sequence shown here is derived from an EMBL/GenBank/DDBJ whole genome shotgun (WGS) entry which is preliminary data.</text>
</comment>
<evidence type="ECO:0000259" key="5">
    <source>
        <dbReference type="PROSITE" id="PS51473"/>
    </source>
</evidence>
<reference evidence="6" key="1">
    <citation type="submission" date="2024-03" db="EMBL/GenBank/DDBJ databases">
        <title>WGS assembly of Saponaria officinalis var. Norfolk2.</title>
        <authorList>
            <person name="Jenkins J."/>
            <person name="Shu S."/>
            <person name="Grimwood J."/>
            <person name="Barry K."/>
            <person name="Goodstein D."/>
            <person name="Schmutz J."/>
            <person name="Leebens-Mack J."/>
            <person name="Osbourn A."/>
        </authorList>
    </citation>
    <scope>NUCLEOTIDE SEQUENCE [LARGE SCALE GENOMIC DNA]</scope>
    <source>
        <strain evidence="6">JIC</strain>
    </source>
</reference>
<organism evidence="6 7">
    <name type="scientific">Saponaria officinalis</name>
    <name type="common">Common soapwort</name>
    <name type="synonym">Lychnis saponaria</name>
    <dbReference type="NCBI Taxonomy" id="3572"/>
    <lineage>
        <taxon>Eukaryota</taxon>
        <taxon>Viridiplantae</taxon>
        <taxon>Streptophyta</taxon>
        <taxon>Embryophyta</taxon>
        <taxon>Tracheophyta</taxon>
        <taxon>Spermatophyta</taxon>
        <taxon>Magnoliopsida</taxon>
        <taxon>eudicotyledons</taxon>
        <taxon>Gunneridae</taxon>
        <taxon>Pentapetalae</taxon>
        <taxon>Caryophyllales</taxon>
        <taxon>Caryophyllaceae</taxon>
        <taxon>Caryophylleae</taxon>
        <taxon>Saponaria</taxon>
    </lineage>
</organism>
<keyword evidence="3" id="KW-1133">Transmembrane helix</keyword>
<dbReference type="EMBL" id="JBDFQZ010000006">
    <property type="protein sequence ID" value="KAK9714875.1"/>
    <property type="molecule type" value="Genomic_DNA"/>
</dbReference>
<feature type="domain" description="Gnk2-homologous" evidence="5">
    <location>
        <begin position="27"/>
        <end position="129"/>
    </location>
</feature>
<gene>
    <name evidence="6" type="ORF">RND81_06G127100</name>
</gene>
<evidence type="ECO:0000313" key="6">
    <source>
        <dbReference type="EMBL" id="KAK9714875.1"/>
    </source>
</evidence>
<dbReference type="Proteomes" id="UP001443914">
    <property type="component" value="Unassembled WGS sequence"/>
</dbReference>
<evidence type="ECO:0000256" key="2">
    <source>
        <dbReference type="ARBA" id="ARBA00022737"/>
    </source>
</evidence>
<dbReference type="PROSITE" id="PS51473">
    <property type="entry name" value="GNK2"/>
    <property type="match status" value="2"/>
</dbReference>
<feature type="signal peptide" evidence="4">
    <location>
        <begin position="1"/>
        <end position="24"/>
    </location>
</feature>
<feature type="domain" description="Gnk2-homologous" evidence="5">
    <location>
        <begin position="133"/>
        <end position="239"/>
    </location>
</feature>
<name>A0AAW1KCF7_SAPOF</name>
<dbReference type="PANTHER" id="PTHR32099:SF71">
    <property type="entry name" value="CYSTEINE-RICH REPEAT SECRETORY PROTEIN 7"/>
    <property type="match status" value="1"/>
</dbReference>
<feature type="transmembrane region" description="Helical" evidence="3">
    <location>
        <begin position="246"/>
        <end position="269"/>
    </location>
</feature>
<evidence type="ECO:0000313" key="7">
    <source>
        <dbReference type="Proteomes" id="UP001443914"/>
    </source>
</evidence>
<keyword evidence="1 4" id="KW-0732">Signal</keyword>
<keyword evidence="3" id="KW-0472">Membrane</keyword>
<evidence type="ECO:0000256" key="3">
    <source>
        <dbReference type="SAM" id="Phobius"/>
    </source>
</evidence>
<protein>
    <recommendedName>
        <fullName evidence="5">Gnk2-homologous domain-containing protein</fullName>
    </recommendedName>
</protein>
<sequence>MIKIKNSTFTFAYIFLIFLKFTTAVDQITFLQSNCSETEQYNNIFQNNLYHVLSNLTTKSISQKFYSFSTGDAWNKVYGLFLCINNYLDQVCQDCVTIAAGEVQRRCPSSNEATVWYAECMLRYADHDIFVVNDDSVYYNVGTGKSKFSQYDKELLETFIGLFDKVTDMGDYSTKSATTIVYMASDVTLVCYVDCTPDLSNSECQSCLRTGLGRLERDGAYIGRLLQPNCRLMYVFCTVGSPSQDMTFYITLGISSAIAAISLLLNVSIISFKRIDKKNAAGILFIYVTQTRLYIRTTYKGWST</sequence>
<dbReference type="Gene3D" id="3.30.430.20">
    <property type="entry name" value="Gnk2 domain, C-X8-C-X2-C motif"/>
    <property type="match status" value="2"/>
</dbReference>
<proteinExistence type="predicted"/>
<dbReference type="InterPro" id="IPR002902">
    <property type="entry name" value="GNK2"/>
</dbReference>
<dbReference type="CDD" id="cd23509">
    <property type="entry name" value="Gnk2-like"/>
    <property type="match status" value="2"/>
</dbReference>
<keyword evidence="7" id="KW-1185">Reference proteome</keyword>
<dbReference type="InterPro" id="IPR038408">
    <property type="entry name" value="GNK2_sf"/>
</dbReference>
<keyword evidence="2" id="KW-0677">Repeat</keyword>
<dbReference type="AlphaFoldDB" id="A0AAW1KCF7"/>
<dbReference type="Pfam" id="PF01657">
    <property type="entry name" value="Stress-antifung"/>
    <property type="match status" value="1"/>
</dbReference>
<evidence type="ECO:0000256" key="4">
    <source>
        <dbReference type="SAM" id="SignalP"/>
    </source>
</evidence>
<evidence type="ECO:0000256" key="1">
    <source>
        <dbReference type="ARBA" id="ARBA00022729"/>
    </source>
</evidence>
<keyword evidence="3" id="KW-0812">Transmembrane</keyword>
<dbReference type="PANTHER" id="PTHR32099">
    <property type="entry name" value="CYSTEINE-RICH REPEAT SECRETORY PROTEIN"/>
    <property type="match status" value="1"/>
</dbReference>